<gene>
    <name evidence="2" type="ORF">Z519_06069</name>
</gene>
<feature type="region of interest" description="Disordered" evidence="1">
    <location>
        <begin position="579"/>
        <end position="604"/>
    </location>
</feature>
<feature type="compositionally biased region" description="Basic residues" evidence="1">
    <location>
        <begin position="663"/>
        <end position="688"/>
    </location>
</feature>
<organism evidence="2 3">
    <name type="scientific">Cladophialophora bantiana (strain ATCC 10958 / CBS 173.52 / CDC B-1940 / NIH 8579)</name>
    <name type="common">Xylohypha bantiana</name>
    <dbReference type="NCBI Taxonomy" id="1442370"/>
    <lineage>
        <taxon>Eukaryota</taxon>
        <taxon>Fungi</taxon>
        <taxon>Dikarya</taxon>
        <taxon>Ascomycota</taxon>
        <taxon>Pezizomycotina</taxon>
        <taxon>Eurotiomycetes</taxon>
        <taxon>Chaetothyriomycetidae</taxon>
        <taxon>Chaetothyriales</taxon>
        <taxon>Herpotrichiellaceae</taxon>
        <taxon>Cladophialophora</taxon>
    </lineage>
</organism>
<evidence type="ECO:0000256" key="1">
    <source>
        <dbReference type="SAM" id="MobiDB-lite"/>
    </source>
</evidence>
<dbReference type="GO" id="GO:0005739">
    <property type="term" value="C:mitochondrion"/>
    <property type="evidence" value="ECO:0007669"/>
    <property type="project" value="TreeGrafter"/>
</dbReference>
<evidence type="ECO:0000313" key="2">
    <source>
        <dbReference type="EMBL" id="KIW93464.1"/>
    </source>
</evidence>
<dbReference type="Proteomes" id="UP000053789">
    <property type="component" value="Unassembled WGS sequence"/>
</dbReference>
<dbReference type="OrthoDB" id="1696305at2759"/>
<dbReference type="Gene3D" id="3.40.50.300">
    <property type="entry name" value="P-loop containing nucleotide triphosphate hydrolases"/>
    <property type="match status" value="1"/>
</dbReference>
<feature type="region of interest" description="Disordered" evidence="1">
    <location>
        <begin position="661"/>
        <end position="694"/>
    </location>
</feature>
<feature type="region of interest" description="Disordered" evidence="1">
    <location>
        <begin position="46"/>
        <end position="86"/>
    </location>
</feature>
<dbReference type="InterPro" id="IPR050896">
    <property type="entry name" value="Mito_lipid_metab_GTPase"/>
</dbReference>
<accession>A0A0D2I9L2</accession>
<name>A0A0D2I9L2_CLAB1</name>
<keyword evidence="3" id="KW-1185">Reference proteome</keyword>
<dbReference type="RefSeq" id="XP_016620133.1">
    <property type="nucleotide sequence ID" value="XM_016763809.1"/>
</dbReference>
<proteinExistence type="predicted"/>
<dbReference type="InterPro" id="IPR027417">
    <property type="entry name" value="P-loop_NTPase"/>
</dbReference>
<dbReference type="SUPFAM" id="SSF52540">
    <property type="entry name" value="P-loop containing nucleoside triphosphate hydrolases"/>
    <property type="match status" value="1"/>
</dbReference>
<dbReference type="PANTHER" id="PTHR46434:SF1">
    <property type="entry name" value="GENETIC INTERACTOR OF PROHIBITINS 3, MITOCHONDRIAL"/>
    <property type="match status" value="1"/>
</dbReference>
<dbReference type="PANTHER" id="PTHR46434">
    <property type="entry name" value="GENETIC INTERACTOR OF PROHIBITINS 3, MITOCHONDRIAL"/>
    <property type="match status" value="1"/>
</dbReference>
<protein>
    <recommendedName>
        <fullName evidence="4">G domain-containing protein</fullName>
    </recommendedName>
</protein>
<dbReference type="VEuPathDB" id="FungiDB:Z519_06069"/>
<dbReference type="EMBL" id="KN846987">
    <property type="protein sequence ID" value="KIW93464.1"/>
    <property type="molecule type" value="Genomic_DNA"/>
</dbReference>
<dbReference type="AlphaFoldDB" id="A0A0D2I9L2"/>
<evidence type="ECO:0000313" key="3">
    <source>
        <dbReference type="Proteomes" id="UP000053789"/>
    </source>
</evidence>
<dbReference type="HOGENOM" id="CLU_015286_0_0_1"/>
<dbReference type="GeneID" id="27698997"/>
<reference evidence="2" key="1">
    <citation type="submission" date="2015-01" db="EMBL/GenBank/DDBJ databases">
        <title>The Genome Sequence of Cladophialophora bantiana CBS 173.52.</title>
        <authorList>
            <consortium name="The Broad Institute Genomics Platform"/>
            <person name="Cuomo C."/>
            <person name="de Hoog S."/>
            <person name="Gorbushina A."/>
            <person name="Stielow B."/>
            <person name="Teixiera M."/>
            <person name="Abouelleil A."/>
            <person name="Chapman S.B."/>
            <person name="Priest M."/>
            <person name="Young S.K."/>
            <person name="Wortman J."/>
            <person name="Nusbaum C."/>
            <person name="Birren B."/>
        </authorList>
    </citation>
    <scope>NUCLEOTIDE SEQUENCE [LARGE SCALE GENOMIC DNA]</scope>
    <source>
        <strain evidence="2">CBS 173.52</strain>
    </source>
</reference>
<sequence>MEFVPRGWRSCYLPNIKSCTHLFSRQVKTPRTLSSTRRLLSSAAAELEQPHPESVPRPVLQANVPLQDRRQLPLSPSPRAEKENLNPTHLPVSCPGCGALTQDVDPGQAGFYSLSRKAVVKYLRSVEGTRRQPNEGHLGRDEALFRPLQGSQDEGSQQNEHAIIQPELPITPPVCDRCHYLIHDSRGAPIAHPSIEAIADSIAESPFAKNHVYHVLDAADFPMSLIPSIYKNLSLARPRTQNRRSQHSFSSRPSVSFIITRADLLAPTKEMVDSMMPKFIATLRTAMGRMGQKLRLGNVHLVSSKRGWWTKDIKESIWRRGGGNWLVGKFNVGKSNLFEVLFPKGSHDRAPVYADIQRQQEIESTHKSTAPTFFSEKKLLPPPQPEVPFPPMPLVSSLPGTTASPIRLPFGNHKGELIDMPGLERGGLEQYVKSEDKADLVMTHRPTVTQHIIKPGQSLLLGGGLVRITPLLDENDRSTTMLAYPFVPLKPHVTSTEKASGTQIQERESGVESILVEGTGTHISSAGRFKLRTDVTKSRAGSMIRAGVSLEKLPFHVYATDILIEGIGWVELVCQVRKSKRAHQSEPPTEDFTASSGTESGVPTAQGLSIGTTTFTPFGPIQTKDDSTQSSGFPEVEIFTPEGKYIGQRTCLDVWQTWNTGKPKTKRAARPRKPMSGAKKREKMRRRAALVTGT</sequence>
<evidence type="ECO:0008006" key="4">
    <source>
        <dbReference type="Google" id="ProtNLM"/>
    </source>
</evidence>
<feature type="compositionally biased region" description="Polar residues" evidence="1">
    <location>
        <begin position="592"/>
        <end position="604"/>
    </location>
</feature>